<dbReference type="InterPro" id="IPR012347">
    <property type="entry name" value="Ferritin-like"/>
</dbReference>
<dbReference type="OrthoDB" id="197444at2157"/>
<dbReference type="InterPro" id="IPR010287">
    <property type="entry name" value="DUF892_YciF-like"/>
</dbReference>
<name>A0A3N6NSW6_NATCH</name>
<dbReference type="Pfam" id="PF05974">
    <property type="entry name" value="DUF892"/>
    <property type="match status" value="1"/>
</dbReference>
<dbReference type="AlphaFoldDB" id="A0A3N6NSW6"/>
<evidence type="ECO:0000313" key="1">
    <source>
        <dbReference type="EMBL" id="RQH03403.1"/>
    </source>
</evidence>
<proteinExistence type="predicted"/>
<evidence type="ECO:0000313" key="2">
    <source>
        <dbReference type="Proteomes" id="UP000281431"/>
    </source>
</evidence>
<protein>
    <submittedName>
        <fullName evidence="1">DUF892 family protein</fullName>
    </submittedName>
</protein>
<accession>A0A3N6NSW6</accession>
<reference evidence="1 2" key="1">
    <citation type="submission" date="2018-10" db="EMBL/GenBank/DDBJ databases">
        <title>Natrarchaeobius chitinivorans gen. nov., sp. nov., and Natrarchaeobius haloalkaliphilus sp. nov., alkaliphilic, chitin-utilizing haloarchaea from hypersaline alkaline lakes.</title>
        <authorList>
            <person name="Sorokin D.Y."/>
            <person name="Elcheninov A.G."/>
            <person name="Kostrikina N.A."/>
            <person name="Bale N.J."/>
            <person name="Sinninghe Damste J.S."/>
            <person name="Khijniak T.V."/>
            <person name="Kublanov I.V."/>
            <person name="Toshchakov S.V."/>
        </authorList>
    </citation>
    <scope>NUCLEOTIDE SEQUENCE [LARGE SCALE GENOMIC DNA]</scope>
    <source>
        <strain evidence="1 2">AArcht7</strain>
    </source>
</reference>
<dbReference type="Proteomes" id="UP000281431">
    <property type="component" value="Unassembled WGS sequence"/>
</dbReference>
<organism evidence="1 2">
    <name type="scientific">Natrarchaeobius chitinivorans</name>
    <dbReference type="NCBI Taxonomy" id="1679083"/>
    <lineage>
        <taxon>Archaea</taxon>
        <taxon>Methanobacteriati</taxon>
        <taxon>Methanobacteriota</taxon>
        <taxon>Stenosarchaea group</taxon>
        <taxon>Halobacteria</taxon>
        <taxon>Halobacteriales</taxon>
        <taxon>Natrialbaceae</taxon>
        <taxon>Natrarchaeobius</taxon>
    </lineage>
</organism>
<dbReference type="Gene3D" id="1.20.1260.10">
    <property type="match status" value="1"/>
</dbReference>
<sequence>MPSFAVIGVGPGVRSRLLRPATPRAVHLECDLVEAELGRAIERIEITRLETLLALADRMELPPEVVELLETTKIEAENGLAELQELTEI</sequence>
<gene>
    <name evidence="1" type="ORF">EA472_02235</name>
</gene>
<comment type="caution">
    <text evidence="1">The sequence shown here is derived from an EMBL/GenBank/DDBJ whole genome shotgun (WGS) entry which is preliminary data.</text>
</comment>
<dbReference type="EMBL" id="REFZ01000001">
    <property type="protein sequence ID" value="RQH03403.1"/>
    <property type="molecule type" value="Genomic_DNA"/>
</dbReference>
<keyword evidence="2" id="KW-1185">Reference proteome</keyword>